<feature type="domain" description="VOC" evidence="1">
    <location>
        <begin position="12"/>
        <end position="131"/>
    </location>
</feature>
<dbReference type="PROSITE" id="PS51819">
    <property type="entry name" value="VOC"/>
    <property type="match status" value="1"/>
</dbReference>
<dbReference type="AlphaFoldDB" id="A0A6N7Z171"/>
<dbReference type="Gene3D" id="3.10.180.10">
    <property type="entry name" value="2,3-Dihydroxybiphenyl 1,2-Dioxygenase, domain 1"/>
    <property type="match status" value="1"/>
</dbReference>
<evidence type="ECO:0000259" key="1">
    <source>
        <dbReference type="PROSITE" id="PS51819"/>
    </source>
</evidence>
<dbReference type="Pfam" id="PF00903">
    <property type="entry name" value="Glyoxalase"/>
    <property type="match status" value="1"/>
</dbReference>
<dbReference type="PANTHER" id="PTHR43279:SF1">
    <property type="entry name" value="CATECHOL-2,3-DIOXYGENASE"/>
    <property type="match status" value="1"/>
</dbReference>
<protein>
    <submittedName>
        <fullName evidence="2">Biphenyl 2,3-dioxygenase</fullName>
    </submittedName>
</protein>
<dbReference type="GO" id="GO:0051213">
    <property type="term" value="F:dioxygenase activity"/>
    <property type="evidence" value="ECO:0007669"/>
    <property type="project" value="UniProtKB-KW"/>
</dbReference>
<comment type="caution">
    <text evidence="2">The sequence shown here is derived from an EMBL/GenBank/DDBJ whole genome shotgun (WGS) entry which is preliminary data.</text>
</comment>
<sequence length="205" mass="23121">MSMATERIVQPPLHHINLKTIRMDEMIDFYAKVIGVKVIFKNDFAAFTSNDDAHHRVVFITLDGMHNDPEKVPHTGLHHTAFDYPSLADLIATFDRLRGEGILPHMSVDHGMAMALYYSDPDGNSVELQVDNFPTQREAQEYMRTSPEFRADPFGTYFDPVLVSQELADGLSHQEIHEKAWKGAYKNEVTAGYDPHMPVPGGVPL</sequence>
<dbReference type="Proteomes" id="UP000440096">
    <property type="component" value="Unassembled WGS sequence"/>
</dbReference>
<dbReference type="EMBL" id="WMBA01000004">
    <property type="protein sequence ID" value="MTD53264.1"/>
    <property type="molecule type" value="Genomic_DNA"/>
</dbReference>
<dbReference type="SUPFAM" id="SSF54593">
    <property type="entry name" value="Glyoxalase/Bleomycin resistance protein/Dihydroxybiphenyl dioxygenase"/>
    <property type="match status" value="1"/>
</dbReference>
<dbReference type="PANTHER" id="PTHR43279">
    <property type="entry name" value="CATECHOL-2,3-DIOXYGENASE"/>
    <property type="match status" value="1"/>
</dbReference>
<proteinExistence type="predicted"/>
<name>A0A6N7Z171_9PSEU</name>
<evidence type="ECO:0000313" key="2">
    <source>
        <dbReference type="EMBL" id="MTD53264.1"/>
    </source>
</evidence>
<accession>A0A6N7Z171</accession>
<keyword evidence="2" id="KW-0560">Oxidoreductase</keyword>
<gene>
    <name evidence="2" type="ORF">GKO32_04610</name>
</gene>
<dbReference type="InterPro" id="IPR029068">
    <property type="entry name" value="Glyas_Bleomycin-R_OHBP_Dase"/>
</dbReference>
<dbReference type="OrthoDB" id="9804907at2"/>
<dbReference type="InterPro" id="IPR004360">
    <property type="entry name" value="Glyas_Fos-R_dOase_dom"/>
</dbReference>
<evidence type="ECO:0000313" key="3">
    <source>
        <dbReference type="Proteomes" id="UP000440096"/>
    </source>
</evidence>
<keyword evidence="2" id="KW-0223">Dioxygenase</keyword>
<organism evidence="2 3">
    <name type="scientific">Amycolatopsis pithecellobii</name>
    <dbReference type="NCBI Taxonomy" id="664692"/>
    <lineage>
        <taxon>Bacteria</taxon>
        <taxon>Bacillati</taxon>
        <taxon>Actinomycetota</taxon>
        <taxon>Actinomycetes</taxon>
        <taxon>Pseudonocardiales</taxon>
        <taxon>Pseudonocardiaceae</taxon>
        <taxon>Amycolatopsis</taxon>
    </lineage>
</organism>
<dbReference type="InterPro" id="IPR037523">
    <property type="entry name" value="VOC_core"/>
</dbReference>
<reference evidence="2 3" key="1">
    <citation type="submission" date="2019-11" db="EMBL/GenBank/DDBJ databases">
        <title>Draft genome of Amycolatopsis RM579.</title>
        <authorList>
            <person name="Duangmal K."/>
            <person name="Mingma R."/>
        </authorList>
    </citation>
    <scope>NUCLEOTIDE SEQUENCE [LARGE SCALE GENOMIC DNA]</scope>
    <source>
        <strain evidence="2 3">RM579</strain>
    </source>
</reference>
<keyword evidence="3" id="KW-1185">Reference proteome</keyword>